<evidence type="ECO:0000313" key="2">
    <source>
        <dbReference type="Proteomes" id="UP000579945"/>
    </source>
</evidence>
<dbReference type="AlphaFoldDB" id="A0A7W5YE40"/>
<protein>
    <submittedName>
        <fullName evidence="1">Uncharacterized protein</fullName>
    </submittedName>
</protein>
<evidence type="ECO:0000313" key="1">
    <source>
        <dbReference type="EMBL" id="MBB3734076.1"/>
    </source>
</evidence>
<accession>A0A7W5YE40</accession>
<organism evidence="1 2">
    <name type="scientific">Nonomuraea dietziae</name>
    <dbReference type="NCBI Taxonomy" id="65515"/>
    <lineage>
        <taxon>Bacteria</taxon>
        <taxon>Bacillati</taxon>
        <taxon>Actinomycetota</taxon>
        <taxon>Actinomycetes</taxon>
        <taxon>Streptosporangiales</taxon>
        <taxon>Streptosporangiaceae</taxon>
        <taxon>Nonomuraea</taxon>
    </lineage>
</organism>
<sequence length="303" mass="33179">MPSLIPLSSVPAEARLDVLTASLAPVFEQIEWAEDEVQLAMKRHPWAADTLWHSFSILKATRVLLRWELPYRAHCRELLDRVAAGLDTRPGTSAEILSVASDISKINPMNATGFGTYMRALRQALLEVYAAVKPTLAIDRHSLHEALHSERIDSLEGEVRHRLTVHDRSLDTITCAGRHHGEPALCRYATAPDHIDAGGPSLADPFRPVLASATDGRVHHVYRFANGFGASIVRATERSGVELAVVTWESTASADDDYHVTDQTPITNDVVARLTPEELTDLLVRIHALPRSLPGPAPAELAG</sequence>
<name>A0A7W5YE40_9ACTN</name>
<keyword evidence="2" id="KW-1185">Reference proteome</keyword>
<reference evidence="1 2" key="1">
    <citation type="submission" date="2020-08" db="EMBL/GenBank/DDBJ databases">
        <title>Sequencing the genomes of 1000 actinobacteria strains.</title>
        <authorList>
            <person name="Klenk H.-P."/>
        </authorList>
    </citation>
    <scope>NUCLEOTIDE SEQUENCE [LARGE SCALE GENOMIC DNA]</scope>
    <source>
        <strain evidence="1 2">DSM 44320</strain>
    </source>
</reference>
<dbReference type="RefSeq" id="WP_183663118.1">
    <property type="nucleotide sequence ID" value="NZ_BAAAXX010000004.1"/>
</dbReference>
<proteinExistence type="predicted"/>
<dbReference type="GeneID" id="95395964"/>
<dbReference type="Proteomes" id="UP000579945">
    <property type="component" value="Unassembled WGS sequence"/>
</dbReference>
<gene>
    <name evidence="1" type="ORF">FHR33_010029</name>
</gene>
<dbReference type="EMBL" id="JACIBV010000003">
    <property type="protein sequence ID" value="MBB3734076.1"/>
    <property type="molecule type" value="Genomic_DNA"/>
</dbReference>
<comment type="caution">
    <text evidence="1">The sequence shown here is derived from an EMBL/GenBank/DDBJ whole genome shotgun (WGS) entry which is preliminary data.</text>
</comment>